<dbReference type="Pfam" id="PF01545">
    <property type="entry name" value="Cation_efflux"/>
    <property type="match status" value="2"/>
</dbReference>
<dbReference type="InParanoid" id="D8LFT1"/>
<dbReference type="EMBL" id="FN649760">
    <property type="protein sequence ID" value="CBN75655.1"/>
    <property type="molecule type" value="Genomic_DNA"/>
</dbReference>
<keyword evidence="11" id="KW-1185">Reference proteome</keyword>
<dbReference type="eggNOG" id="KOG1483">
    <property type="taxonomic scope" value="Eukaryota"/>
</dbReference>
<comment type="subcellular location">
    <subcellularLocation>
        <location evidence="1">Membrane</location>
        <topology evidence="1">Multi-pass membrane protein</topology>
    </subcellularLocation>
</comment>
<dbReference type="InterPro" id="IPR002524">
    <property type="entry name" value="Cation_efflux"/>
</dbReference>
<keyword evidence="6 8" id="KW-0472">Membrane</keyword>
<feature type="region of interest" description="Disordered" evidence="7">
    <location>
        <begin position="41"/>
        <end position="73"/>
    </location>
</feature>
<accession>D8LFT1</accession>
<keyword evidence="5 8" id="KW-1133">Transmembrane helix</keyword>
<dbReference type="PANTHER" id="PTHR45820:SF4">
    <property type="entry name" value="ZINC TRANSPORTER 63C, ISOFORM F"/>
    <property type="match status" value="1"/>
</dbReference>
<feature type="compositionally biased region" description="Low complexity" evidence="7">
    <location>
        <begin position="44"/>
        <end position="71"/>
    </location>
</feature>
<feature type="domain" description="Cation efflux protein transmembrane" evidence="9">
    <location>
        <begin position="434"/>
        <end position="512"/>
    </location>
</feature>
<dbReference type="Proteomes" id="UP000002630">
    <property type="component" value="Unassembled WGS sequence"/>
</dbReference>
<feature type="transmembrane region" description="Helical" evidence="8">
    <location>
        <begin position="189"/>
        <end position="212"/>
    </location>
</feature>
<dbReference type="NCBIfam" id="TIGR01297">
    <property type="entry name" value="CDF"/>
    <property type="match status" value="1"/>
</dbReference>
<dbReference type="GO" id="GO:0005385">
    <property type="term" value="F:zinc ion transmembrane transporter activity"/>
    <property type="evidence" value="ECO:0007669"/>
    <property type="project" value="TreeGrafter"/>
</dbReference>
<dbReference type="Gene3D" id="1.20.1510.10">
    <property type="entry name" value="Cation efflux protein transmembrane domain"/>
    <property type="match status" value="2"/>
</dbReference>
<feature type="transmembrane region" description="Helical" evidence="8">
    <location>
        <begin position="81"/>
        <end position="107"/>
    </location>
</feature>
<organism evidence="10 11">
    <name type="scientific">Ectocarpus siliculosus</name>
    <name type="common">Brown alga</name>
    <name type="synonym">Conferva siliculosa</name>
    <dbReference type="NCBI Taxonomy" id="2880"/>
    <lineage>
        <taxon>Eukaryota</taxon>
        <taxon>Sar</taxon>
        <taxon>Stramenopiles</taxon>
        <taxon>Ochrophyta</taxon>
        <taxon>PX clade</taxon>
        <taxon>Phaeophyceae</taxon>
        <taxon>Ectocarpales</taxon>
        <taxon>Ectocarpaceae</taxon>
        <taxon>Ectocarpus</taxon>
    </lineage>
</organism>
<feature type="region of interest" description="Disordered" evidence="7">
    <location>
        <begin position="303"/>
        <end position="419"/>
    </location>
</feature>
<evidence type="ECO:0000313" key="11">
    <source>
        <dbReference type="Proteomes" id="UP000002630"/>
    </source>
</evidence>
<evidence type="ECO:0000259" key="9">
    <source>
        <dbReference type="Pfam" id="PF01545"/>
    </source>
</evidence>
<evidence type="ECO:0000256" key="1">
    <source>
        <dbReference type="ARBA" id="ARBA00004141"/>
    </source>
</evidence>
<feature type="compositionally biased region" description="Basic and acidic residues" evidence="7">
    <location>
        <begin position="368"/>
        <end position="379"/>
    </location>
</feature>
<dbReference type="SUPFAM" id="SSF161111">
    <property type="entry name" value="Cation efflux protein transmembrane domain-like"/>
    <property type="match status" value="1"/>
</dbReference>
<dbReference type="GO" id="GO:0016020">
    <property type="term" value="C:membrane"/>
    <property type="evidence" value="ECO:0007669"/>
    <property type="project" value="UniProtKB-SubCell"/>
</dbReference>
<evidence type="ECO:0000313" key="10">
    <source>
        <dbReference type="EMBL" id="CBN75655.1"/>
    </source>
</evidence>
<evidence type="ECO:0000256" key="5">
    <source>
        <dbReference type="ARBA" id="ARBA00022989"/>
    </source>
</evidence>
<feature type="transmembrane region" description="Helical" evidence="8">
    <location>
        <begin position="155"/>
        <end position="177"/>
    </location>
</feature>
<feature type="compositionally biased region" description="Gly residues" evidence="7">
    <location>
        <begin position="305"/>
        <end position="314"/>
    </location>
</feature>
<dbReference type="AlphaFoldDB" id="D8LFT1"/>
<name>D8LFT1_ECTSI</name>
<feature type="region of interest" description="Disordered" evidence="7">
    <location>
        <begin position="621"/>
        <end position="695"/>
    </location>
</feature>
<evidence type="ECO:0000256" key="4">
    <source>
        <dbReference type="ARBA" id="ARBA00022833"/>
    </source>
</evidence>
<evidence type="ECO:0000256" key="7">
    <source>
        <dbReference type="SAM" id="MobiDB-lite"/>
    </source>
</evidence>
<evidence type="ECO:0000256" key="6">
    <source>
        <dbReference type="ARBA" id="ARBA00023136"/>
    </source>
</evidence>
<keyword evidence="3 8" id="KW-0812">Transmembrane</keyword>
<dbReference type="OrthoDB" id="9944568at2759"/>
<comment type="similarity">
    <text evidence="2">Belongs to the cation diffusion facilitator (CDF) transporter (TC 2.A.4) family. SLC30A subfamily.</text>
</comment>
<evidence type="ECO:0000256" key="3">
    <source>
        <dbReference type="ARBA" id="ARBA00022692"/>
    </source>
</evidence>
<dbReference type="STRING" id="2880.D8LFT1"/>
<feature type="compositionally biased region" description="Basic residues" evidence="7">
    <location>
        <begin position="321"/>
        <end position="337"/>
    </location>
</feature>
<dbReference type="PANTHER" id="PTHR45820">
    <property type="entry name" value="FI23527P1"/>
    <property type="match status" value="1"/>
</dbReference>
<feature type="compositionally biased region" description="Basic and acidic residues" evidence="7">
    <location>
        <begin position="338"/>
        <end position="347"/>
    </location>
</feature>
<dbReference type="InterPro" id="IPR027469">
    <property type="entry name" value="Cation_efflux_TMD_sf"/>
</dbReference>
<sequence>MMMGGSAAAGSDNGLVAAAITTTSAAAGASKRKHMLSYVELGEGDSTPDTSVDSSSSSGGEGGVSAAATSGEPEDKMSGRLAIFGLLNLGYVVLQLAGAMAFGSLALMSDGFHNLSDVAAIGMAMYIHRLQRRPCPENEDGGTDRLPFGYKRSEVIGGLMNSVALIALSAYIILSAIPRLIVPQEVTDGWLYISLAFGGVVINLVGVLFFWFPGEDGQSHDTHCGGFLAAHSHSHDHGHEAPVKLDSVGLLTLVDRYDVPPTAGSSSACGGDGGEEVSVILAGSDPIGRVSLNDTTVAREALLSGNGGGGGEGGHACSHSHGGHHHHANGHNHHANGHGHEEDRGNGHGDACCSHGGQNGGSHAHANGHGDNEGLELKKVHGKHGAAAVAGGCSGESHGHGHHVHGNQHDDVYSGGGHGDGCSHSHGHADGGGGGGCKGHGQSMNLMAVLVHAIADAVSSGVVCAQGVVAFSFGRSGVDWTDYLDPLTSIALSVFIVYCALPVVKECAHVLLEGTPRSADLPRLRKELLKVPGISTIQSLSVTQLNSEEPFVAAVTVVADPEVGGASTTAAEGLGNGGVGAAQTRRGGATGLVEAVKLVLGSHNIGRNTVEVVLRHGDDAARRGGATEGAPPNGNWETGRQSSGVESDGGGHEAERGAGSSCNGSAGLEHDRHSHGQCSGHGHSHAHSSAAVDMV</sequence>
<gene>
    <name evidence="10" type="ORF">Esi_0151_0058</name>
</gene>
<evidence type="ECO:0000256" key="2">
    <source>
        <dbReference type="ARBA" id="ARBA00008873"/>
    </source>
</evidence>
<dbReference type="GO" id="GO:0006882">
    <property type="term" value="P:intracellular zinc ion homeostasis"/>
    <property type="evidence" value="ECO:0007669"/>
    <property type="project" value="TreeGrafter"/>
</dbReference>
<feature type="domain" description="Cation efflux protein transmembrane" evidence="9">
    <location>
        <begin position="82"/>
        <end position="212"/>
    </location>
</feature>
<proteinExistence type="inferred from homology"/>
<protein>
    <submittedName>
        <fullName evidence="10">Cation efflux family protein</fullName>
    </submittedName>
</protein>
<feature type="compositionally biased region" description="Polar residues" evidence="7">
    <location>
        <begin position="635"/>
        <end position="645"/>
    </location>
</feature>
<feature type="compositionally biased region" description="Low complexity" evidence="7">
    <location>
        <begin position="676"/>
        <end position="695"/>
    </location>
</feature>
<reference evidence="10 11" key="1">
    <citation type="journal article" date="2010" name="Nature">
        <title>The Ectocarpus genome and the independent evolution of multicellularity in brown algae.</title>
        <authorList>
            <person name="Cock J.M."/>
            <person name="Sterck L."/>
            <person name="Rouze P."/>
            <person name="Scornet D."/>
            <person name="Allen A.E."/>
            <person name="Amoutzias G."/>
            <person name="Anthouard V."/>
            <person name="Artiguenave F."/>
            <person name="Aury J.M."/>
            <person name="Badger J.H."/>
            <person name="Beszteri B."/>
            <person name="Billiau K."/>
            <person name="Bonnet E."/>
            <person name="Bothwell J.H."/>
            <person name="Bowler C."/>
            <person name="Boyen C."/>
            <person name="Brownlee C."/>
            <person name="Carrano C.J."/>
            <person name="Charrier B."/>
            <person name="Cho G.Y."/>
            <person name="Coelho S.M."/>
            <person name="Collen J."/>
            <person name="Corre E."/>
            <person name="Da Silva C."/>
            <person name="Delage L."/>
            <person name="Delaroque N."/>
            <person name="Dittami S.M."/>
            <person name="Doulbeau S."/>
            <person name="Elias M."/>
            <person name="Farnham G."/>
            <person name="Gachon C.M."/>
            <person name="Gschloessl B."/>
            <person name="Heesch S."/>
            <person name="Jabbari K."/>
            <person name="Jubin C."/>
            <person name="Kawai H."/>
            <person name="Kimura K."/>
            <person name="Kloareg B."/>
            <person name="Kupper F.C."/>
            <person name="Lang D."/>
            <person name="Le Bail A."/>
            <person name="Leblanc C."/>
            <person name="Lerouge P."/>
            <person name="Lohr M."/>
            <person name="Lopez P.J."/>
            <person name="Martens C."/>
            <person name="Maumus F."/>
            <person name="Michel G."/>
            <person name="Miranda-Saavedra D."/>
            <person name="Morales J."/>
            <person name="Moreau H."/>
            <person name="Motomura T."/>
            <person name="Nagasato C."/>
            <person name="Napoli C.A."/>
            <person name="Nelson D.R."/>
            <person name="Nyvall-Collen P."/>
            <person name="Peters A.F."/>
            <person name="Pommier C."/>
            <person name="Potin P."/>
            <person name="Poulain J."/>
            <person name="Quesneville H."/>
            <person name="Read B."/>
            <person name="Rensing S.A."/>
            <person name="Ritter A."/>
            <person name="Rousvoal S."/>
            <person name="Samanta M."/>
            <person name="Samson G."/>
            <person name="Schroeder D.C."/>
            <person name="Segurens B."/>
            <person name="Strittmatter M."/>
            <person name="Tonon T."/>
            <person name="Tregear J.W."/>
            <person name="Valentin K."/>
            <person name="von Dassow P."/>
            <person name="Yamagishi T."/>
            <person name="Van de Peer Y."/>
            <person name="Wincker P."/>
        </authorList>
    </citation>
    <scope>NUCLEOTIDE SEQUENCE [LARGE SCALE GENOMIC DNA]</scope>
    <source>
        <strain evidence="11">Ec32 / CCAP1310/4</strain>
    </source>
</reference>
<dbReference type="InterPro" id="IPR058533">
    <property type="entry name" value="Cation_efflux_TM"/>
</dbReference>
<evidence type="ECO:0000256" key="8">
    <source>
        <dbReference type="SAM" id="Phobius"/>
    </source>
</evidence>
<keyword evidence="4" id="KW-0862">Zinc</keyword>